<feature type="compositionally biased region" description="Low complexity" evidence="1">
    <location>
        <begin position="328"/>
        <end position="397"/>
    </location>
</feature>
<feature type="compositionally biased region" description="Low complexity" evidence="1">
    <location>
        <begin position="154"/>
        <end position="189"/>
    </location>
</feature>
<dbReference type="Proteomes" id="UP001190700">
    <property type="component" value="Unassembled WGS sequence"/>
</dbReference>
<protein>
    <submittedName>
        <fullName evidence="2">Uncharacterized protein</fullName>
    </submittedName>
</protein>
<feature type="region of interest" description="Disordered" evidence="1">
    <location>
        <begin position="240"/>
        <end position="293"/>
    </location>
</feature>
<proteinExistence type="predicted"/>
<reference evidence="2 3" key="1">
    <citation type="journal article" date="2015" name="Genome Biol. Evol.">
        <title>Comparative Genomics of a Bacterivorous Green Alga Reveals Evolutionary Causalities and Consequences of Phago-Mixotrophic Mode of Nutrition.</title>
        <authorList>
            <person name="Burns J.A."/>
            <person name="Paasch A."/>
            <person name="Narechania A."/>
            <person name="Kim E."/>
        </authorList>
    </citation>
    <scope>NUCLEOTIDE SEQUENCE [LARGE SCALE GENOMIC DNA]</scope>
    <source>
        <strain evidence="2 3">PLY_AMNH</strain>
    </source>
</reference>
<evidence type="ECO:0000256" key="1">
    <source>
        <dbReference type="SAM" id="MobiDB-lite"/>
    </source>
</evidence>
<sequence>MPLTLAIAWDDVFFLGAAEPVLKVESARTPAEQTPKDEIKKITFTIEPREGPASGGTQVTLTVNSEIPVDHFDFFCAFGDKVTPAQSYFALPDSKHNAPAVLCTTTAGQPRSSVVMRLSLDGVKYWNGPRYYYHDPSAVASGKDGRAARRLLQTTSPTSTNPTSASPTTSPTSASPTTSPTSTNPTSASQPLPNHHFPNLHFPNLCLPNLRPSSLHFPNHFPNFHFPNLHFPNLHFPTTSPTSASPTTNPTSVSPTSTSPTTSPTSASPTTNPTSVSPTTNPTSILPNLRSQPPLPNHFSNLCFPNHQPNLHFPNLRFPNHQPNFRFPTTSPTSASPTSTSPTSSPTSASPTTSPTSAPSTSPTTSTPTDTFTPTATSAPSTSPTLSPVSLTTETLTGDPSQKEIEHECKKCLGGVYAPSSDRLKWLRDPLGRRLMASAAPPQSIRARLIMTPKEAINRRRRRMIGICSRILAKQLGTKKHTITPHCKSVAKDLEKSEE</sequence>
<dbReference type="EMBL" id="LGRX02035428">
    <property type="protein sequence ID" value="KAK3234897.1"/>
    <property type="molecule type" value="Genomic_DNA"/>
</dbReference>
<gene>
    <name evidence="2" type="ORF">CYMTET_54873</name>
</gene>
<feature type="compositionally biased region" description="Low complexity" evidence="1">
    <location>
        <begin position="240"/>
        <end position="284"/>
    </location>
</feature>
<evidence type="ECO:0000313" key="2">
    <source>
        <dbReference type="EMBL" id="KAK3234897.1"/>
    </source>
</evidence>
<feature type="region of interest" description="Disordered" evidence="1">
    <location>
        <begin position="153"/>
        <end position="195"/>
    </location>
</feature>
<name>A0AAE0BFW2_9CHLO</name>
<keyword evidence="3" id="KW-1185">Reference proteome</keyword>
<dbReference type="AlphaFoldDB" id="A0AAE0BFW2"/>
<feature type="region of interest" description="Disordered" evidence="1">
    <location>
        <begin position="314"/>
        <end position="403"/>
    </location>
</feature>
<accession>A0AAE0BFW2</accession>
<evidence type="ECO:0000313" key="3">
    <source>
        <dbReference type="Proteomes" id="UP001190700"/>
    </source>
</evidence>
<organism evidence="2 3">
    <name type="scientific">Cymbomonas tetramitiformis</name>
    <dbReference type="NCBI Taxonomy" id="36881"/>
    <lineage>
        <taxon>Eukaryota</taxon>
        <taxon>Viridiplantae</taxon>
        <taxon>Chlorophyta</taxon>
        <taxon>Pyramimonadophyceae</taxon>
        <taxon>Pyramimonadales</taxon>
        <taxon>Pyramimonadaceae</taxon>
        <taxon>Cymbomonas</taxon>
    </lineage>
</organism>
<comment type="caution">
    <text evidence="2">The sequence shown here is derived from an EMBL/GenBank/DDBJ whole genome shotgun (WGS) entry which is preliminary data.</text>
</comment>